<comment type="caution">
    <text evidence="2">The sequence shown here is derived from an EMBL/GenBank/DDBJ whole genome shotgun (WGS) entry which is preliminary data.</text>
</comment>
<dbReference type="OrthoDB" id="10316102at2759"/>
<name>A0A9P3CAX9_9PEZI</name>
<accession>A0A9P3CAX9</accession>
<evidence type="ECO:0000313" key="3">
    <source>
        <dbReference type="Proteomes" id="UP000825890"/>
    </source>
</evidence>
<keyword evidence="3" id="KW-1185">Reference proteome</keyword>
<evidence type="ECO:0000313" key="2">
    <source>
        <dbReference type="EMBL" id="GIZ40824.1"/>
    </source>
</evidence>
<feature type="compositionally biased region" description="Basic and acidic residues" evidence="1">
    <location>
        <begin position="296"/>
        <end position="305"/>
    </location>
</feature>
<dbReference type="AlphaFoldDB" id="A0A9P3CAX9"/>
<organism evidence="2 3">
    <name type="scientific">Cercospora kikuchii</name>
    <dbReference type="NCBI Taxonomy" id="84275"/>
    <lineage>
        <taxon>Eukaryota</taxon>
        <taxon>Fungi</taxon>
        <taxon>Dikarya</taxon>
        <taxon>Ascomycota</taxon>
        <taxon>Pezizomycotina</taxon>
        <taxon>Dothideomycetes</taxon>
        <taxon>Dothideomycetidae</taxon>
        <taxon>Mycosphaerellales</taxon>
        <taxon>Mycosphaerellaceae</taxon>
        <taxon>Cercospora</taxon>
    </lineage>
</organism>
<protein>
    <submittedName>
        <fullName evidence="2">Uncharacterized protein</fullName>
    </submittedName>
</protein>
<reference evidence="2 3" key="1">
    <citation type="submission" date="2021-01" db="EMBL/GenBank/DDBJ databases">
        <title>Cercospora kikuchii MAFF 305040 whole genome shotgun sequence.</title>
        <authorList>
            <person name="Kashiwa T."/>
            <person name="Suzuki T."/>
        </authorList>
    </citation>
    <scope>NUCLEOTIDE SEQUENCE [LARGE SCALE GENOMIC DNA]</scope>
    <source>
        <strain evidence="2 3">MAFF 305040</strain>
    </source>
</reference>
<dbReference type="Proteomes" id="UP000825890">
    <property type="component" value="Unassembled WGS sequence"/>
</dbReference>
<evidence type="ECO:0000256" key="1">
    <source>
        <dbReference type="SAM" id="MobiDB-lite"/>
    </source>
</evidence>
<proteinExistence type="predicted"/>
<gene>
    <name evidence="2" type="ORF">CKM354_000414800</name>
</gene>
<feature type="region of interest" description="Disordered" evidence="1">
    <location>
        <begin position="241"/>
        <end position="336"/>
    </location>
</feature>
<sequence>MSRSFSTIPPDGPHAVHLQHAIMAFTNVPGRMGLFWQCVTDTNVAALTQICRFLVAEMLAPPSKAKLCKAIGILVDEQIRPDHEQLAERLMNQRLETLQSVYDPEVYNLDAHTCMPCANARLGHCDIASQLPGTHCTNCVFWRKNSCDCNSGLTVPLMEALVAQAEMRLGQPLGPPKDYTALATDERQQHTRGFCERQFGVHFEWPQAQPPSPQMPLAIQNNALGLAGKDLREKVKARKQQKQAKRKENATIFGKNQRNGQELARNTGIPTAKYGRSKKQATVAMPLSRADSLATVEDRPQKFEPGKPVVAQKDGPAPSVEEHAMASEGAGKRKLE</sequence>
<dbReference type="EMBL" id="BOLY01000002">
    <property type="protein sequence ID" value="GIZ40824.1"/>
    <property type="molecule type" value="Genomic_DNA"/>
</dbReference>
<feature type="compositionally biased region" description="Basic and acidic residues" evidence="1">
    <location>
        <begin position="320"/>
        <end position="336"/>
    </location>
</feature>
<dbReference type="GeneID" id="68289723"/>
<dbReference type="RefSeq" id="XP_044655311.1">
    <property type="nucleotide sequence ID" value="XM_044799376.1"/>
</dbReference>